<gene>
    <name evidence="2" type="ORF">GCM10023226_01670</name>
</gene>
<keyword evidence="3" id="KW-1185">Reference proteome</keyword>
<accession>A0ABP8VQG4</accession>
<sequence length="136" mass="13713">MLPGPRPPVLVLVLVALVLALGLGAAPAGAGAPAVSAARATSADRAADQLVVAVNRKRVAAAKKVAAPGVVATLMTHRRAGLRFGGREVNPCTGTGTQRSCTALVYRGSALRGYLQATATRAGGGWTITRATVTLF</sequence>
<proteinExistence type="predicted"/>
<evidence type="ECO:0000256" key="1">
    <source>
        <dbReference type="SAM" id="SignalP"/>
    </source>
</evidence>
<name>A0ABP8VQG4_9ACTN</name>
<keyword evidence="1" id="KW-0732">Signal</keyword>
<reference evidence="3" key="1">
    <citation type="journal article" date="2019" name="Int. J. Syst. Evol. Microbiol.">
        <title>The Global Catalogue of Microorganisms (GCM) 10K type strain sequencing project: providing services to taxonomists for standard genome sequencing and annotation.</title>
        <authorList>
            <consortium name="The Broad Institute Genomics Platform"/>
            <consortium name="The Broad Institute Genome Sequencing Center for Infectious Disease"/>
            <person name="Wu L."/>
            <person name="Ma J."/>
        </authorList>
    </citation>
    <scope>NUCLEOTIDE SEQUENCE [LARGE SCALE GENOMIC DNA]</scope>
    <source>
        <strain evidence="3">JCM 18127</strain>
    </source>
</reference>
<comment type="caution">
    <text evidence="2">The sequence shown here is derived from an EMBL/GenBank/DDBJ whole genome shotgun (WGS) entry which is preliminary data.</text>
</comment>
<evidence type="ECO:0000313" key="3">
    <source>
        <dbReference type="Proteomes" id="UP001500621"/>
    </source>
</evidence>
<dbReference type="Proteomes" id="UP001500621">
    <property type="component" value="Unassembled WGS sequence"/>
</dbReference>
<protein>
    <submittedName>
        <fullName evidence="2">Uncharacterized protein</fullName>
    </submittedName>
</protein>
<evidence type="ECO:0000313" key="2">
    <source>
        <dbReference type="EMBL" id="GAA4669139.1"/>
    </source>
</evidence>
<dbReference type="EMBL" id="BAABIM010000001">
    <property type="protein sequence ID" value="GAA4669139.1"/>
    <property type="molecule type" value="Genomic_DNA"/>
</dbReference>
<feature type="signal peptide" evidence="1">
    <location>
        <begin position="1"/>
        <end position="30"/>
    </location>
</feature>
<feature type="chain" id="PRO_5046021709" evidence="1">
    <location>
        <begin position="31"/>
        <end position="136"/>
    </location>
</feature>
<organism evidence="2 3">
    <name type="scientific">Nocardioides nanhaiensis</name>
    <dbReference type="NCBI Taxonomy" id="1476871"/>
    <lineage>
        <taxon>Bacteria</taxon>
        <taxon>Bacillati</taxon>
        <taxon>Actinomycetota</taxon>
        <taxon>Actinomycetes</taxon>
        <taxon>Propionibacteriales</taxon>
        <taxon>Nocardioidaceae</taxon>
        <taxon>Nocardioides</taxon>
    </lineage>
</organism>
<dbReference type="RefSeq" id="WP_345262146.1">
    <property type="nucleotide sequence ID" value="NZ_BAABIM010000001.1"/>
</dbReference>